<keyword evidence="6 9" id="KW-1133">Transmembrane helix</keyword>
<name>A0AAN9BZ12_9CAEN</name>
<evidence type="ECO:0000256" key="3">
    <source>
        <dbReference type="ARBA" id="ARBA00022692"/>
    </source>
</evidence>
<comment type="caution">
    <text evidence="12">The sequence shown here is derived from an EMBL/GenBank/DDBJ whole genome shotgun (WGS) entry which is preliminary data.</text>
</comment>
<feature type="transmembrane region" description="Helical" evidence="9">
    <location>
        <begin position="20"/>
        <end position="45"/>
    </location>
</feature>
<keyword evidence="4" id="KW-0256">Endoplasmic reticulum</keyword>
<sequence length="438" mass="49315">MLRWLRRRICQRCFFLLRRIGVVAFFCGLGTICLLASIICLVYTFRSQLFDSLIKCSDKESNIYIDDFCQLYRQGEITGSLCHPLCQTGQVKFSACTNFHGGKQVQMMKCNDFCQQGRTISSALKSPNHNISRILSDHPGLLPTDAESSNFKNYMNEALRERVRLELGFDPIPPDTDVLKLMWEEDYEQFLGTSENRTAAYRTIMMLMEQTEYLLGKVLYGSGVVPRLYGTCGPLYLQESCPPGLLDRYIISVARTTPAPVSWQQEASTGIKLLKLIKQLEEDFPQVLHSCDVKGSNFGVCDDGSVRIIDADNLFFHKQMMDIFNRSTCKTHSDCNFFDCGGWCYVDSGTCWKGITNNNLQTMCRDVLKHPYMGLFNWGEMLSDAPASIAGKLSAAVEECVSSHTSEENGIPVNKPPLSVLAKIMQLLMQSAIGEEVL</sequence>
<keyword evidence="3 9" id="KW-0812">Transmembrane</keyword>
<feature type="domain" description="FAM69 protein-kinase" evidence="10">
    <location>
        <begin position="206"/>
        <end position="401"/>
    </location>
</feature>
<comment type="similarity">
    <text evidence="2">Belongs to the DIPK family.</text>
</comment>
<dbReference type="EMBL" id="JBAMIC010000001">
    <property type="protein sequence ID" value="KAK7114442.1"/>
    <property type="molecule type" value="Genomic_DNA"/>
</dbReference>
<evidence type="ECO:0000256" key="6">
    <source>
        <dbReference type="ARBA" id="ARBA00022989"/>
    </source>
</evidence>
<evidence type="ECO:0000256" key="8">
    <source>
        <dbReference type="ARBA" id="ARBA00023157"/>
    </source>
</evidence>
<organism evidence="12 13">
    <name type="scientific">Littorina saxatilis</name>
    <dbReference type="NCBI Taxonomy" id="31220"/>
    <lineage>
        <taxon>Eukaryota</taxon>
        <taxon>Metazoa</taxon>
        <taxon>Spiralia</taxon>
        <taxon>Lophotrochozoa</taxon>
        <taxon>Mollusca</taxon>
        <taxon>Gastropoda</taxon>
        <taxon>Caenogastropoda</taxon>
        <taxon>Littorinimorpha</taxon>
        <taxon>Littorinoidea</taxon>
        <taxon>Littorinidae</taxon>
        <taxon>Littorina</taxon>
    </lineage>
</organism>
<protein>
    <recommendedName>
        <fullName evidence="14">FAM69 N-terminal domain-containing protein</fullName>
    </recommendedName>
</protein>
<evidence type="ECO:0000259" key="11">
    <source>
        <dbReference type="Pfam" id="PF14875"/>
    </source>
</evidence>
<feature type="domain" description="FAM69 N-terminal" evidence="11">
    <location>
        <begin position="46"/>
        <end position="109"/>
    </location>
</feature>
<evidence type="ECO:0000256" key="1">
    <source>
        <dbReference type="ARBA" id="ARBA00004648"/>
    </source>
</evidence>
<dbReference type="PANTHER" id="PTHR21093:SF2">
    <property type="entry name" value="DIVERGENT PROTEIN KINASE DOMAIN 1C"/>
    <property type="match status" value="1"/>
</dbReference>
<evidence type="ECO:0000256" key="7">
    <source>
        <dbReference type="ARBA" id="ARBA00023136"/>
    </source>
</evidence>
<evidence type="ECO:0000259" key="10">
    <source>
        <dbReference type="Pfam" id="PF12260"/>
    </source>
</evidence>
<dbReference type="InterPro" id="IPR029244">
    <property type="entry name" value="FAM69_N"/>
</dbReference>
<comment type="subcellular location">
    <subcellularLocation>
        <location evidence="1">Endoplasmic reticulum membrane</location>
        <topology evidence="1">Single-pass type II membrane protein</topology>
    </subcellularLocation>
</comment>
<proteinExistence type="inferred from homology"/>
<evidence type="ECO:0008006" key="14">
    <source>
        <dbReference type="Google" id="ProtNLM"/>
    </source>
</evidence>
<keyword evidence="5" id="KW-0735">Signal-anchor</keyword>
<reference evidence="12 13" key="1">
    <citation type="submission" date="2024-02" db="EMBL/GenBank/DDBJ databases">
        <title>Chromosome-scale genome assembly of the rough periwinkle Littorina saxatilis.</title>
        <authorList>
            <person name="De Jode A."/>
            <person name="Faria R."/>
            <person name="Formenti G."/>
            <person name="Sims Y."/>
            <person name="Smith T.P."/>
            <person name="Tracey A."/>
            <person name="Wood J.M.D."/>
            <person name="Zagrodzka Z.B."/>
            <person name="Johannesson K."/>
            <person name="Butlin R.K."/>
            <person name="Leder E.H."/>
        </authorList>
    </citation>
    <scope>NUCLEOTIDE SEQUENCE [LARGE SCALE GENOMIC DNA]</scope>
    <source>
        <strain evidence="12">Snail1</strain>
        <tissue evidence="12">Muscle</tissue>
    </source>
</reference>
<evidence type="ECO:0000256" key="9">
    <source>
        <dbReference type="SAM" id="Phobius"/>
    </source>
</evidence>
<dbReference type="Pfam" id="PF12260">
    <property type="entry name" value="PIP49_C"/>
    <property type="match status" value="1"/>
</dbReference>
<accession>A0AAN9BZ12</accession>
<evidence type="ECO:0000256" key="2">
    <source>
        <dbReference type="ARBA" id="ARBA00006338"/>
    </source>
</evidence>
<evidence type="ECO:0000313" key="12">
    <source>
        <dbReference type="EMBL" id="KAK7114442.1"/>
    </source>
</evidence>
<dbReference type="PANTHER" id="PTHR21093">
    <property type="entry name" value="DIVERGENT PROTEIN KINASE DOMAIN 1C-RELATED"/>
    <property type="match status" value="1"/>
</dbReference>
<keyword evidence="7 9" id="KW-0472">Membrane</keyword>
<evidence type="ECO:0000256" key="5">
    <source>
        <dbReference type="ARBA" id="ARBA00022968"/>
    </source>
</evidence>
<keyword evidence="8" id="KW-1015">Disulfide bond</keyword>
<keyword evidence="13" id="KW-1185">Reference proteome</keyword>
<dbReference type="AlphaFoldDB" id="A0AAN9BZ12"/>
<dbReference type="InterPro" id="IPR022049">
    <property type="entry name" value="FAM69_kinase_dom"/>
</dbReference>
<gene>
    <name evidence="12" type="ORF">V1264_000500</name>
</gene>
<evidence type="ECO:0000256" key="4">
    <source>
        <dbReference type="ARBA" id="ARBA00022824"/>
    </source>
</evidence>
<dbReference type="Pfam" id="PF14875">
    <property type="entry name" value="PIP49_N"/>
    <property type="match status" value="1"/>
</dbReference>
<dbReference type="GO" id="GO:0005789">
    <property type="term" value="C:endoplasmic reticulum membrane"/>
    <property type="evidence" value="ECO:0007669"/>
    <property type="project" value="UniProtKB-SubCell"/>
</dbReference>
<evidence type="ECO:0000313" key="13">
    <source>
        <dbReference type="Proteomes" id="UP001374579"/>
    </source>
</evidence>
<dbReference type="Proteomes" id="UP001374579">
    <property type="component" value="Unassembled WGS sequence"/>
</dbReference>